<dbReference type="InterPro" id="IPR026859">
    <property type="entry name" value="Myosin-bd"/>
</dbReference>
<dbReference type="RefSeq" id="XP_031438343.1">
    <property type="nucleotide sequence ID" value="XM_031582483.2"/>
</dbReference>
<dbReference type="PANTHER" id="PTHR15989">
    <property type="entry name" value="VEZATIN"/>
    <property type="match status" value="1"/>
</dbReference>
<feature type="compositionally biased region" description="Basic and acidic residues" evidence="14">
    <location>
        <begin position="87"/>
        <end position="97"/>
    </location>
</feature>
<dbReference type="GO" id="GO:0098609">
    <property type="term" value="P:cell-cell adhesion"/>
    <property type="evidence" value="ECO:0007669"/>
    <property type="project" value="InterPro"/>
</dbReference>
<dbReference type="PANTHER" id="PTHR15989:SF5">
    <property type="entry name" value="VEZATIN"/>
    <property type="match status" value="1"/>
</dbReference>
<evidence type="ECO:0000256" key="9">
    <source>
        <dbReference type="ARBA" id="ARBA00022989"/>
    </source>
</evidence>
<dbReference type="GeneID" id="105912762"/>
<keyword evidence="16" id="KW-1185">Reference proteome</keyword>
<evidence type="ECO:0000256" key="1">
    <source>
        <dbReference type="ARBA" id="ARBA00004123"/>
    </source>
</evidence>
<keyword evidence="8" id="KW-0965">Cell junction</keyword>
<keyword evidence="7" id="KW-0812">Transmembrane</keyword>
<evidence type="ECO:0000256" key="14">
    <source>
        <dbReference type="SAM" id="MobiDB-lite"/>
    </source>
</evidence>
<dbReference type="GO" id="GO:0005634">
    <property type="term" value="C:nucleus"/>
    <property type="evidence" value="ECO:0007669"/>
    <property type="project" value="UniProtKB-SubCell"/>
</dbReference>
<evidence type="ECO:0000313" key="17">
    <source>
        <dbReference type="RefSeq" id="XP_031438343.1"/>
    </source>
</evidence>
<feature type="coiled-coil region" evidence="13">
    <location>
        <begin position="484"/>
        <end position="511"/>
    </location>
</feature>
<proteinExistence type="inferred from homology"/>
<evidence type="ECO:0000256" key="12">
    <source>
        <dbReference type="ARBA" id="ARBA00023242"/>
    </source>
</evidence>
<evidence type="ECO:0000256" key="5">
    <source>
        <dbReference type="ARBA" id="ARBA00018125"/>
    </source>
</evidence>
<sequence>MVIWSAGPRVRVKGAQSGSVPVLRSLEGSLSGSAAAGSGRQRGRKRMAYYPRPGRRMRIGRENSPLFQYLQDLGHTDFEACAPVSQEDDRAQDEGACSRDAPPPQKESWIRKLTGAMRRLSVVFSSNTTQQHERQLDEEFRRYALRCVLSQDVLLQEDIELIELLDPSILSLGSATSACPSVDTALPRPQLLAKPTVWDVSVLVCLVAVLAAMCACECFGLSPGVCVLCLSVCMVLRGFALRQRALQQKCVWEQCVCVERLVTESRTLTSVCRKTLRLVQETEVIYRGFTLLLDRVSAACPFNRAGTPRGQQLIGLRKAAYQSLRSAFRASRLATCLMLKSFPLSSEMDNVVNYVSSVPIKELGLGLGAEHLTDDQVQELTDDYSLPALKMLFQLWVGQSSEFFRRLALLMSPGRQEDSSLIMHQAITTVTSPLQHTLSGCLGDLQRSYDFHRYFEMQLQSQSERTHSHTRQRCHELNTLHASVRSLQLHLKTLLNEVIILEDELEKQMVAKETVAMTVAGYQELQERLSLLQPHMQASNGIWDDTLTQVDKMLRRATNCTGSPDGSEDSPPLVPQPPIRPVSLITDRDPVPEEQELEAYVSDSDSEPEYGLSSLSPWELERMRREGEESKRVLLELKSVLGFRASETERHKRQVLLFNEQAAVKPVAEETSEPNNQTDHSEPDVSMGNHVAVQQGEEGGREAKEERKDGEEKRGEEEKEEEKEEGRHQEVNEEANEFSCGVSASVADGDGEQENIKAQLFQYDGTPEAAGAESGDGLNPMAPRIPALTVMDRLTEIHGAQALSFSSAIAAQVAARSHTFTHMQEHTFGDSDEEEDEKEEEEEEEGEEEERTTERQRREENEDE</sequence>
<keyword evidence="6" id="KW-1003">Cell membrane</keyword>
<dbReference type="InterPro" id="IPR026858">
    <property type="entry name" value="Vezatin"/>
</dbReference>
<evidence type="ECO:0000256" key="3">
    <source>
        <dbReference type="ARBA" id="ARBA00004651"/>
    </source>
</evidence>
<dbReference type="GO" id="GO:0005886">
    <property type="term" value="C:plasma membrane"/>
    <property type="evidence" value="ECO:0007669"/>
    <property type="project" value="UniProtKB-SubCell"/>
</dbReference>
<keyword evidence="11" id="KW-0472">Membrane</keyword>
<keyword evidence="12" id="KW-0539">Nucleus</keyword>
<feature type="region of interest" description="Disordered" evidence="14">
    <location>
        <begin position="559"/>
        <end position="585"/>
    </location>
</feature>
<evidence type="ECO:0000256" key="4">
    <source>
        <dbReference type="ARBA" id="ARBA00007245"/>
    </source>
</evidence>
<feature type="region of interest" description="Disordered" evidence="14">
    <location>
        <begin position="820"/>
        <end position="864"/>
    </location>
</feature>
<evidence type="ECO:0000256" key="2">
    <source>
        <dbReference type="ARBA" id="ARBA00004536"/>
    </source>
</evidence>
<dbReference type="CTD" id="55591"/>
<feature type="domain" description="Myosin-binding" evidence="15">
    <location>
        <begin position="227"/>
        <end position="492"/>
    </location>
</feature>
<comment type="similarity">
    <text evidence="4">Belongs to the vezatin family.</text>
</comment>
<organism evidence="16 17">
    <name type="scientific">Clupea harengus</name>
    <name type="common">Atlantic herring</name>
    <dbReference type="NCBI Taxonomy" id="7950"/>
    <lineage>
        <taxon>Eukaryota</taxon>
        <taxon>Metazoa</taxon>
        <taxon>Chordata</taxon>
        <taxon>Craniata</taxon>
        <taxon>Vertebrata</taxon>
        <taxon>Euteleostomi</taxon>
        <taxon>Actinopterygii</taxon>
        <taxon>Neopterygii</taxon>
        <taxon>Teleostei</taxon>
        <taxon>Clupei</taxon>
        <taxon>Clupeiformes</taxon>
        <taxon>Clupeoidei</taxon>
        <taxon>Clupeidae</taxon>
        <taxon>Clupea</taxon>
    </lineage>
</organism>
<dbReference type="GO" id="GO:0005912">
    <property type="term" value="C:adherens junction"/>
    <property type="evidence" value="ECO:0007669"/>
    <property type="project" value="UniProtKB-SubCell"/>
</dbReference>
<name>A0A6P8GGX5_CLUHA</name>
<dbReference type="GO" id="GO:0017022">
    <property type="term" value="F:myosin binding"/>
    <property type="evidence" value="ECO:0007669"/>
    <property type="project" value="InterPro"/>
</dbReference>
<evidence type="ECO:0000256" key="10">
    <source>
        <dbReference type="ARBA" id="ARBA00023054"/>
    </source>
</evidence>
<accession>A0A6P8GGX5</accession>
<evidence type="ECO:0000259" key="15">
    <source>
        <dbReference type="Pfam" id="PF12632"/>
    </source>
</evidence>
<feature type="compositionally biased region" description="Basic and acidic residues" evidence="14">
    <location>
        <begin position="852"/>
        <end position="864"/>
    </location>
</feature>
<keyword evidence="9" id="KW-1133">Transmembrane helix</keyword>
<feature type="region of interest" description="Disordered" evidence="14">
    <location>
        <begin position="666"/>
        <end position="738"/>
    </location>
</feature>
<feature type="compositionally biased region" description="Acidic residues" evidence="14">
    <location>
        <begin position="830"/>
        <end position="851"/>
    </location>
</feature>
<evidence type="ECO:0000256" key="6">
    <source>
        <dbReference type="ARBA" id="ARBA00022475"/>
    </source>
</evidence>
<evidence type="ECO:0000313" key="16">
    <source>
        <dbReference type="Proteomes" id="UP000515152"/>
    </source>
</evidence>
<dbReference type="AlphaFoldDB" id="A0A6P8GGX5"/>
<dbReference type="Proteomes" id="UP000515152">
    <property type="component" value="Chromosome 16"/>
</dbReference>
<reference evidence="17" key="1">
    <citation type="submission" date="2025-08" db="UniProtKB">
        <authorList>
            <consortium name="RefSeq"/>
        </authorList>
    </citation>
    <scope>IDENTIFICATION</scope>
</reference>
<evidence type="ECO:0000256" key="8">
    <source>
        <dbReference type="ARBA" id="ARBA00022949"/>
    </source>
</evidence>
<dbReference type="OrthoDB" id="21151at2759"/>
<evidence type="ECO:0000256" key="13">
    <source>
        <dbReference type="SAM" id="Coils"/>
    </source>
</evidence>
<feature type="compositionally biased region" description="Basic and acidic residues" evidence="14">
    <location>
        <begin position="698"/>
        <end position="717"/>
    </location>
</feature>
<feature type="region of interest" description="Disordered" evidence="14">
    <location>
        <begin position="85"/>
        <end position="105"/>
    </location>
</feature>
<evidence type="ECO:0000256" key="11">
    <source>
        <dbReference type="ARBA" id="ARBA00023136"/>
    </source>
</evidence>
<dbReference type="Pfam" id="PF12632">
    <property type="entry name" value="Vezatin"/>
    <property type="match status" value="1"/>
</dbReference>
<comment type="subcellular location">
    <subcellularLocation>
        <location evidence="2">Cell junction</location>
        <location evidence="2">Adherens junction</location>
    </subcellularLocation>
    <subcellularLocation>
        <location evidence="3">Cell membrane</location>
        <topology evidence="3">Multi-pass membrane protein</topology>
    </subcellularLocation>
    <subcellularLocation>
        <location evidence="1">Nucleus</location>
    </subcellularLocation>
</comment>
<gene>
    <name evidence="17" type="primary">vezt</name>
</gene>
<evidence type="ECO:0000256" key="7">
    <source>
        <dbReference type="ARBA" id="ARBA00022692"/>
    </source>
</evidence>
<keyword evidence="10 13" id="KW-0175">Coiled coil</keyword>
<protein>
    <recommendedName>
        <fullName evidence="5">Vezatin</fullName>
    </recommendedName>
</protein>